<evidence type="ECO:0000256" key="1">
    <source>
        <dbReference type="ARBA" id="ARBA00004418"/>
    </source>
</evidence>
<name>A0AAJ1Q390_9LACT</name>
<protein>
    <submittedName>
        <fullName evidence="4">PhnD/SsuA/transferrin family substrate-binding protein</fullName>
    </submittedName>
</protein>
<keyword evidence="3" id="KW-0732">Signal</keyword>
<dbReference type="Pfam" id="PF12974">
    <property type="entry name" value="Phosphonate-bd"/>
    <property type="match status" value="1"/>
</dbReference>
<evidence type="ECO:0000313" key="4">
    <source>
        <dbReference type="EMBL" id="MDK7186670.1"/>
    </source>
</evidence>
<comment type="subcellular location">
    <subcellularLocation>
        <location evidence="1">Periplasm</location>
    </subcellularLocation>
</comment>
<dbReference type="AlphaFoldDB" id="A0AAJ1Q390"/>
<evidence type="ECO:0000256" key="2">
    <source>
        <dbReference type="ARBA" id="ARBA00010742"/>
    </source>
</evidence>
<dbReference type="RefSeq" id="WP_016648460.1">
    <property type="nucleotide sequence ID" value="NZ_CAUPDI010000027.1"/>
</dbReference>
<sequence>MNKLTIAMDASTAYVEIFDAYLEYFKQNGLEIEVLHLSPANTALNYFLDGKVDLFWGGPLNYAIVNHHFDGKQLSPLAEDTDIDCHSVFITRADSPIQSIEDLKGKTISTGPKYSAESRLIPVQYLREQGLEVGKDYQEVNFPTQNDGIKAMYEGKIDCAISFYRNFLKELGFGVYMDWELKVIGKTPYWDHCIFLGQPDLEQEKGEDYHKLIDLMLKMDKDDPLVAKEMRMEGVNKWVKGRPDRYQLLLDGADYLDIYQAYDQEVLKR</sequence>
<dbReference type="PANTHER" id="PTHR30024">
    <property type="entry name" value="ALIPHATIC SULFONATES-BINDING PROTEIN-RELATED"/>
    <property type="match status" value="1"/>
</dbReference>
<comment type="caution">
    <text evidence="4">The sequence shown here is derived from an EMBL/GenBank/DDBJ whole genome shotgun (WGS) entry which is preliminary data.</text>
</comment>
<dbReference type="PANTHER" id="PTHR30024:SF47">
    <property type="entry name" value="TAURINE-BINDING PERIPLASMIC PROTEIN"/>
    <property type="match status" value="1"/>
</dbReference>
<dbReference type="SUPFAM" id="SSF53850">
    <property type="entry name" value="Periplasmic binding protein-like II"/>
    <property type="match status" value="1"/>
</dbReference>
<dbReference type="EMBL" id="JASOOE010000002">
    <property type="protein sequence ID" value="MDK7186670.1"/>
    <property type="molecule type" value="Genomic_DNA"/>
</dbReference>
<organism evidence="4 5">
    <name type="scientific">Facklamia hominis</name>
    <dbReference type="NCBI Taxonomy" id="178214"/>
    <lineage>
        <taxon>Bacteria</taxon>
        <taxon>Bacillati</taxon>
        <taxon>Bacillota</taxon>
        <taxon>Bacilli</taxon>
        <taxon>Lactobacillales</taxon>
        <taxon>Aerococcaceae</taxon>
        <taxon>Facklamia</taxon>
    </lineage>
</organism>
<evidence type="ECO:0000313" key="5">
    <source>
        <dbReference type="Proteomes" id="UP001229251"/>
    </source>
</evidence>
<dbReference type="GO" id="GO:0042597">
    <property type="term" value="C:periplasmic space"/>
    <property type="evidence" value="ECO:0007669"/>
    <property type="project" value="UniProtKB-SubCell"/>
</dbReference>
<dbReference type="Proteomes" id="UP001229251">
    <property type="component" value="Unassembled WGS sequence"/>
</dbReference>
<dbReference type="Gene3D" id="3.40.190.10">
    <property type="entry name" value="Periplasmic binding protein-like II"/>
    <property type="match status" value="2"/>
</dbReference>
<accession>A0AAJ1Q390</accession>
<reference evidence="4" key="1">
    <citation type="submission" date="2023-05" db="EMBL/GenBank/DDBJ databases">
        <title>Cataloging the Phylogenetic Diversity of Human Bladder Bacteria.</title>
        <authorList>
            <person name="Du J."/>
        </authorList>
    </citation>
    <scope>NUCLEOTIDE SEQUENCE</scope>
    <source>
        <strain evidence="4">UMB1231</strain>
    </source>
</reference>
<evidence type="ECO:0000256" key="3">
    <source>
        <dbReference type="ARBA" id="ARBA00022729"/>
    </source>
</evidence>
<proteinExistence type="inferred from homology"/>
<comment type="similarity">
    <text evidence="2">Belongs to the bacterial solute-binding protein SsuA/TauA family.</text>
</comment>
<gene>
    <name evidence="4" type="ORF">QP433_01600</name>
</gene>